<keyword evidence="4 9" id="KW-0812">Transmembrane</keyword>
<comment type="function">
    <text evidence="9">Acts as a magnesium transporter.</text>
</comment>
<dbReference type="InterPro" id="IPR038076">
    <property type="entry name" value="MgtE_N_sf"/>
</dbReference>
<feature type="transmembrane region" description="Helical" evidence="9">
    <location>
        <begin position="389"/>
        <end position="416"/>
    </location>
</feature>
<dbReference type="Gene3D" id="1.25.60.10">
    <property type="entry name" value="MgtE N-terminal domain-like"/>
    <property type="match status" value="1"/>
</dbReference>
<reference evidence="11" key="1">
    <citation type="submission" date="2024-07" db="EMBL/GenBank/DDBJ databases">
        <title>Identification and characteristics of an arsenic-resistant bacterial isolate, which belongs to a novel species.</title>
        <authorList>
            <person name="Juszczyk A."/>
            <person name="Kowalczyk A."/>
            <person name="Was K."/>
            <person name="Kosowicz W."/>
            <person name="Budzyn A."/>
            <person name="Latowski D."/>
        </authorList>
    </citation>
    <scope>NUCLEOTIDE SEQUENCE</scope>
    <source>
        <strain evidence="11">As8PL</strain>
    </source>
</reference>
<protein>
    <recommendedName>
        <fullName evidence="9">Magnesium transporter MgtE</fullName>
    </recommendedName>
</protein>
<dbReference type="InterPro" id="IPR006668">
    <property type="entry name" value="Mg_transptr_MgtE_intracell_dom"/>
</dbReference>
<dbReference type="GO" id="GO:0015095">
    <property type="term" value="F:magnesium ion transmembrane transporter activity"/>
    <property type="evidence" value="ECO:0007669"/>
    <property type="project" value="UniProtKB-UniRule"/>
</dbReference>
<keyword evidence="7 9" id="KW-0472">Membrane</keyword>
<dbReference type="Pfam" id="PF01769">
    <property type="entry name" value="MgtE"/>
    <property type="match status" value="1"/>
</dbReference>
<dbReference type="SUPFAM" id="SSF54631">
    <property type="entry name" value="CBS-domain pair"/>
    <property type="match status" value="1"/>
</dbReference>
<feature type="domain" description="CBS" evidence="10">
    <location>
        <begin position="142"/>
        <end position="204"/>
    </location>
</feature>
<dbReference type="GO" id="GO:0046872">
    <property type="term" value="F:metal ion binding"/>
    <property type="evidence" value="ECO:0007669"/>
    <property type="project" value="UniProtKB-KW"/>
</dbReference>
<evidence type="ECO:0000256" key="4">
    <source>
        <dbReference type="ARBA" id="ARBA00022692"/>
    </source>
</evidence>
<feature type="domain" description="CBS" evidence="10">
    <location>
        <begin position="206"/>
        <end position="262"/>
    </location>
</feature>
<evidence type="ECO:0000256" key="5">
    <source>
        <dbReference type="ARBA" id="ARBA00022842"/>
    </source>
</evidence>
<dbReference type="PROSITE" id="PS51371">
    <property type="entry name" value="CBS"/>
    <property type="match status" value="2"/>
</dbReference>
<comment type="similarity">
    <text evidence="2 9">Belongs to the SLC41A transporter family.</text>
</comment>
<dbReference type="InterPro" id="IPR036739">
    <property type="entry name" value="SLC41_membr_dom_sf"/>
</dbReference>
<name>A0AB39BTG9_9BACI</name>
<comment type="subunit">
    <text evidence="9">Homodimer.</text>
</comment>
<proteinExistence type="inferred from homology"/>
<keyword evidence="8" id="KW-0129">CBS domain</keyword>
<dbReference type="SUPFAM" id="SSF161093">
    <property type="entry name" value="MgtE membrane domain-like"/>
    <property type="match status" value="1"/>
</dbReference>
<comment type="subcellular location">
    <subcellularLocation>
        <location evidence="9">Cell membrane</location>
        <topology evidence="9">Multi-pass membrane protein</topology>
    </subcellularLocation>
    <subcellularLocation>
        <location evidence="1">Membrane</location>
        <topology evidence="1">Multi-pass membrane protein</topology>
    </subcellularLocation>
</comment>
<keyword evidence="9" id="KW-0479">Metal-binding</keyword>
<accession>A0AB39BTG9</accession>
<dbReference type="RefSeq" id="WP_368504166.1">
    <property type="nucleotide sequence ID" value="NZ_CP162551.1"/>
</dbReference>
<dbReference type="EMBL" id="CP162551">
    <property type="protein sequence ID" value="XDI36780.1"/>
    <property type="molecule type" value="Genomic_DNA"/>
</dbReference>
<evidence type="ECO:0000256" key="3">
    <source>
        <dbReference type="ARBA" id="ARBA00022448"/>
    </source>
</evidence>
<dbReference type="SMART" id="SM00116">
    <property type="entry name" value="CBS"/>
    <property type="match status" value="2"/>
</dbReference>
<sequence>MKKISMKNREEYTYYLFMYLKNKQKDLFREEFLDLHPTDQVEIFKQMSPEKRKRVYHYLTANEFAELFIGLRLHEQKQIFTELEDNYAVEMLGELPADEITDFFNEIPEHIATYLLDKMENTEAENIKLLLTYKDDSAGALMTTEFIKVSPNVTVSQVMDQLRLEGMDAETIYYIYVVDELDELIGVVSLRELISTSSDMTVDQVMKEQVVSVSPTTDQEQVSTIIKDYNLLAVPVITSEDKIIGIVTVDDVMDVMEEEITEDLGEFAAVKGALDLDVTSFTATKKRLPWLILLLFIGMFTAGLIGSFEATLAEVAMLAVFIPLIADMAGNTGTQSLAVVVRGLALDKFDRKAVFRLIKREAATGLMMGIACGVLVSVIAILIPQGSVVLGFIIGTSLFVTILFSTLSGTIIPLVINKLKIDPAVASGPFITSINDILGLFIYFSIATSLLHYL</sequence>
<dbReference type="Pfam" id="PF00571">
    <property type="entry name" value="CBS"/>
    <property type="match status" value="2"/>
</dbReference>
<feature type="transmembrane region" description="Helical" evidence="9">
    <location>
        <begin position="362"/>
        <end position="383"/>
    </location>
</feature>
<dbReference type="Pfam" id="PF03448">
    <property type="entry name" value="MgtE_N"/>
    <property type="match status" value="1"/>
</dbReference>
<dbReference type="Gene3D" id="3.10.580.10">
    <property type="entry name" value="CBS-domain"/>
    <property type="match status" value="1"/>
</dbReference>
<evidence type="ECO:0000256" key="2">
    <source>
        <dbReference type="ARBA" id="ARBA00009749"/>
    </source>
</evidence>
<evidence type="ECO:0000256" key="8">
    <source>
        <dbReference type="PROSITE-ProRule" id="PRU00703"/>
    </source>
</evidence>
<evidence type="ECO:0000256" key="1">
    <source>
        <dbReference type="ARBA" id="ARBA00004141"/>
    </source>
</evidence>
<evidence type="ECO:0000313" key="11">
    <source>
        <dbReference type="EMBL" id="XDI36780.1"/>
    </source>
</evidence>
<dbReference type="InterPro" id="IPR006669">
    <property type="entry name" value="MgtE_transporter"/>
</dbReference>
<dbReference type="InterPro" id="IPR046342">
    <property type="entry name" value="CBS_dom_sf"/>
</dbReference>
<evidence type="ECO:0000256" key="6">
    <source>
        <dbReference type="ARBA" id="ARBA00022989"/>
    </source>
</evidence>
<organism evidence="11">
    <name type="scientific">Alkalihalophilus sp. As8PL</name>
    <dbReference type="NCBI Taxonomy" id="3237103"/>
    <lineage>
        <taxon>Bacteria</taxon>
        <taxon>Bacillati</taxon>
        <taxon>Bacillota</taxon>
        <taxon>Bacilli</taxon>
        <taxon>Bacillales</taxon>
        <taxon>Bacillaceae</taxon>
        <taxon>Alkalihalophilus</taxon>
    </lineage>
</organism>
<keyword evidence="9" id="KW-1003">Cell membrane</keyword>
<dbReference type="PANTHER" id="PTHR43773:SF1">
    <property type="entry name" value="MAGNESIUM TRANSPORTER MGTE"/>
    <property type="match status" value="1"/>
</dbReference>
<keyword evidence="5 9" id="KW-0460">Magnesium</keyword>
<dbReference type="InterPro" id="IPR006667">
    <property type="entry name" value="SLC41_membr_dom"/>
</dbReference>
<feature type="transmembrane region" description="Helical" evidence="9">
    <location>
        <begin position="288"/>
        <end position="308"/>
    </location>
</feature>
<dbReference type="AlphaFoldDB" id="A0AB39BTG9"/>
<dbReference type="PANTHER" id="PTHR43773">
    <property type="entry name" value="MAGNESIUM TRANSPORTER MGTE"/>
    <property type="match status" value="1"/>
</dbReference>
<dbReference type="InterPro" id="IPR000644">
    <property type="entry name" value="CBS_dom"/>
</dbReference>
<comment type="caution">
    <text evidence="9">Lacks conserved residue(s) required for the propagation of feature annotation.</text>
</comment>
<dbReference type="NCBIfam" id="TIGR00400">
    <property type="entry name" value="mgtE"/>
    <property type="match status" value="1"/>
</dbReference>
<dbReference type="GO" id="GO:0005886">
    <property type="term" value="C:plasma membrane"/>
    <property type="evidence" value="ECO:0007669"/>
    <property type="project" value="UniProtKB-SubCell"/>
</dbReference>
<gene>
    <name evidence="11" type="primary">mgtE</name>
    <name evidence="11" type="ORF">AB3N04_19235</name>
</gene>
<dbReference type="CDD" id="cd04606">
    <property type="entry name" value="CBS_pair_Mg_transporter"/>
    <property type="match status" value="1"/>
</dbReference>
<evidence type="ECO:0000256" key="7">
    <source>
        <dbReference type="ARBA" id="ARBA00023136"/>
    </source>
</evidence>
<keyword evidence="6 9" id="KW-1133">Transmembrane helix</keyword>
<keyword evidence="3 9" id="KW-0813">Transport</keyword>
<feature type="transmembrane region" description="Helical" evidence="9">
    <location>
        <begin position="320"/>
        <end position="341"/>
    </location>
</feature>
<evidence type="ECO:0000256" key="9">
    <source>
        <dbReference type="RuleBase" id="RU362011"/>
    </source>
</evidence>
<dbReference type="SUPFAM" id="SSF158791">
    <property type="entry name" value="MgtE N-terminal domain-like"/>
    <property type="match status" value="1"/>
</dbReference>
<dbReference type="SMART" id="SM00924">
    <property type="entry name" value="MgtE_N"/>
    <property type="match status" value="1"/>
</dbReference>
<dbReference type="Gene3D" id="1.10.357.20">
    <property type="entry name" value="SLC41 divalent cation transporters, integral membrane domain"/>
    <property type="match status" value="1"/>
</dbReference>
<evidence type="ECO:0000259" key="10">
    <source>
        <dbReference type="PROSITE" id="PS51371"/>
    </source>
</evidence>